<evidence type="ECO:0000313" key="2">
    <source>
        <dbReference type="EMBL" id="OAX51580.1"/>
    </source>
</evidence>
<gene>
    <name evidence="2" type="ORF">AN277_0207735</name>
</gene>
<keyword evidence="1" id="KW-0472">Membrane</keyword>
<dbReference type="AlphaFoldDB" id="A0A199NRY5"/>
<feature type="transmembrane region" description="Helical" evidence="1">
    <location>
        <begin position="30"/>
        <end position="49"/>
    </location>
</feature>
<name>A0A199NRY5_9MICC</name>
<keyword evidence="1" id="KW-0812">Transmembrane</keyword>
<reference evidence="2" key="1">
    <citation type="submission" date="2016-06" db="EMBL/GenBank/DDBJ databases">
        <title>Identification of putative biosynthetic pathways for the production of bioactive secondary metabolites by the marine actinomycete Kocuria kristinae RUTW2-3.</title>
        <authorList>
            <person name="Waterworth S.C."/>
            <person name="Walmsley T.A."/>
            <person name="Matongo T."/>
            <person name="Davies-Coleman M.T."/>
            <person name="Dorrington R.A."/>
        </authorList>
    </citation>
    <scope>NUCLEOTIDE SEQUENCE [LARGE SCALE GENOMIC DNA]</scope>
    <source>
        <strain evidence="2">RUTW2-3</strain>
    </source>
</reference>
<dbReference type="Proteomes" id="UP000053171">
    <property type="component" value="Unassembled WGS sequence"/>
</dbReference>
<sequence>MAENTRDIPERYGKLVQGFHPRIGSYGRRLLAVAPNLLLVALLLAYLAYKRPAATITVIAVLLIAGSAAACYSVLRPATAALTETHLLKARLIGWTAVPRERIAGTVFVARLRPAGADAARGPFARLRSRGVPALWFTDAQGRRLMRFDGRIWDAKTLRGLSGKLTPSTEVYELADVEQIDAAHPHLITFAERHPRFRSTVLTVLGVLILVLVLLLAFWPELLHAQRLV</sequence>
<evidence type="ECO:0008006" key="4">
    <source>
        <dbReference type="Google" id="ProtNLM"/>
    </source>
</evidence>
<dbReference type="RefSeq" id="WP_064725568.1">
    <property type="nucleotide sequence ID" value="NZ_LJBJ02000015.1"/>
</dbReference>
<feature type="transmembrane region" description="Helical" evidence="1">
    <location>
        <begin position="200"/>
        <end position="219"/>
    </location>
</feature>
<organism evidence="2 3">
    <name type="scientific">Rothia kristinae</name>
    <dbReference type="NCBI Taxonomy" id="37923"/>
    <lineage>
        <taxon>Bacteria</taxon>
        <taxon>Bacillati</taxon>
        <taxon>Actinomycetota</taxon>
        <taxon>Actinomycetes</taxon>
        <taxon>Micrococcales</taxon>
        <taxon>Micrococcaceae</taxon>
        <taxon>Rothia</taxon>
    </lineage>
</organism>
<evidence type="ECO:0000313" key="3">
    <source>
        <dbReference type="Proteomes" id="UP000053171"/>
    </source>
</evidence>
<keyword evidence="1" id="KW-1133">Transmembrane helix</keyword>
<evidence type="ECO:0000256" key="1">
    <source>
        <dbReference type="SAM" id="Phobius"/>
    </source>
</evidence>
<proteinExistence type="predicted"/>
<keyword evidence="3" id="KW-1185">Reference proteome</keyword>
<dbReference type="EMBL" id="LJBJ02000015">
    <property type="protein sequence ID" value="OAX51580.1"/>
    <property type="molecule type" value="Genomic_DNA"/>
</dbReference>
<protein>
    <recommendedName>
        <fullName evidence="4">PH domain-containing protein</fullName>
    </recommendedName>
</protein>
<accession>A0A199NRY5</accession>
<feature type="transmembrane region" description="Helical" evidence="1">
    <location>
        <begin position="55"/>
        <end position="75"/>
    </location>
</feature>
<comment type="caution">
    <text evidence="2">The sequence shown here is derived from an EMBL/GenBank/DDBJ whole genome shotgun (WGS) entry which is preliminary data.</text>
</comment>